<dbReference type="Pfam" id="PF00797">
    <property type="entry name" value="Acetyltransf_2"/>
    <property type="match status" value="1"/>
</dbReference>
<sequence length="304" mass="35389">MFTKEEATCLLEERWGLQNVRQRLQQDRHGLLDDIVVTVQAKVPFQNLTLMATPPAQRRRPMEEDIKRDCLSGYGGLCYTLNVFTFNLLKALCYDAALCHATCTSTVGFPDNHVFVLVQNLRNRGDRYLVEAGVGFPTYRAVPLDFTDESPTYVDSFLEYKYIKHENLLLRMHRRGDTAPRPHPPRPDIDFYIGEWRRFYFSDMKPHLSVSEFDECFDTVYTNPKASNFHNAPRALMFPDKLACILSSNRMTLEKDDGEVVRQVFPDDEDDDVIVRRYQDHFPQISGDIVLRAYQEWRRVKSGC</sequence>
<evidence type="ECO:0000256" key="2">
    <source>
        <dbReference type="ARBA" id="ARBA00012701"/>
    </source>
</evidence>
<dbReference type="InterPro" id="IPR001447">
    <property type="entry name" value="Arylamine_N-AcTrfase"/>
</dbReference>
<gene>
    <name evidence="3" type="ORF">BaRGS_00004370</name>
</gene>
<dbReference type="Proteomes" id="UP001519460">
    <property type="component" value="Unassembled WGS sequence"/>
</dbReference>
<comment type="similarity">
    <text evidence="1">Belongs to the arylamine N-acetyltransferase family.</text>
</comment>
<reference evidence="3 4" key="1">
    <citation type="journal article" date="2023" name="Sci. Data">
        <title>Genome assembly of the Korean intertidal mud-creeper Batillaria attramentaria.</title>
        <authorList>
            <person name="Patra A.K."/>
            <person name="Ho P.T."/>
            <person name="Jun S."/>
            <person name="Lee S.J."/>
            <person name="Kim Y."/>
            <person name="Won Y.J."/>
        </authorList>
    </citation>
    <scope>NUCLEOTIDE SEQUENCE [LARGE SCALE GENOMIC DNA]</scope>
    <source>
        <strain evidence="3">Wonlab-2016</strain>
    </source>
</reference>
<dbReference type="AlphaFoldDB" id="A0ABD0LZP7"/>
<dbReference type="PANTHER" id="PTHR11786">
    <property type="entry name" value="N-HYDROXYARYLAMINE O-ACETYLTRANSFERASE"/>
    <property type="match status" value="1"/>
</dbReference>
<evidence type="ECO:0000313" key="3">
    <source>
        <dbReference type="EMBL" id="KAK7504504.1"/>
    </source>
</evidence>
<comment type="caution">
    <text evidence="3">The sequence shown here is derived from an EMBL/GenBank/DDBJ whole genome shotgun (WGS) entry which is preliminary data.</text>
</comment>
<dbReference type="InterPro" id="IPR038765">
    <property type="entry name" value="Papain-like_cys_pep_sf"/>
</dbReference>
<organism evidence="3 4">
    <name type="scientific">Batillaria attramentaria</name>
    <dbReference type="NCBI Taxonomy" id="370345"/>
    <lineage>
        <taxon>Eukaryota</taxon>
        <taxon>Metazoa</taxon>
        <taxon>Spiralia</taxon>
        <taxon>Lophotrochozoa</taxon>
        <taxon>Mollusca</taxon>
        <taxon>Gastropoda</taxon>
        <taxon>Caenogastropoda</taxon>
        <taxon>Sorbeoconcha</taxon>
        <taxon>Cerithioidea</taxon>
        <taxon>Batillariidae</taxon>
        <taxon>Batillaria</taxon>
    </lineage>
</organism>
<evidence type="ECO:0000256" key="1">
    <source>
        <dbReference type="ARBA" id="ARBA00006547"/>
    </source>
</evidence>
<dbReference type="InterPro" id="IPR053710">
    <property type="entry name" value="Arylamine_NAT_domain_sf"/>
</dbReference>
<dbReference type="PANTHER" id="PTHR11786:SF0">
    <property type="entry name" value="ARYLAMINE N-ACETYLTRANSFERASE 4-RELATED"/>
    <property type="match status" value="1"/>
</dbReference>
<keyword evidence="4" id="KW-1185">Reference proteome</keyword>
<protein>
    <recommendedName>
        <fullName evidence="2">arylamine N-acetyltransferase</fullName>
        <ecNumber evidence="2">2.3.1.5</ecNumber>
    </recommendedName>
</protein>
<dbReference type="Gene3D" id="3.30.2140.20">
    <property type="match status" value="1"/>
</dbReference>
<dbReference type="EMBL" id="JACVVK020000015">
    <property type="protein sequence ID" value="KAK7504504.1"/>
    <property type="molecule type" value="Genomic_DNA"/>
</dbReference>
<evidence type="ECO:0000313" key="4">
    <source>
        <dbReference type="Proteomes" id="UP001519460"/>
    </source>
</evidence>
<dbReference type="SUPFAM" id="SSF54001">
    <property type="entry name" value="Cysteine proteinases"/>
    <property type="match status" value="1"/>
</dbReference>
<proteinExistence type="inferred from homology"/>
<name>A0ABD0LZP7_9CAEN</name>
<dbReference type="GO" id="GO:0004060">
    <property type="term" value="F:arylamine N-acetyltransferase activity"/>
    <property type="evidence" value="ECO:0007669"/>
    <property type="project" value="UniProtKB-EC"/>
</dbReference>
<dbReference type="EC" id="2.3.1.5" evidence="2"/>
<accession>A0ABD0LZP7</accession>